<dbReference type="PATRIC" id="fig|1246301.3.peg.1292"/>
<dbReference type="AlphaFoldDB" id="T1X7C5"/>
<evidence type="ECO:0000313" key="1">
    <source>
        <dbReference type="EMBL" id="AGU48381.1"/>
    </source>
</evidence>
<reference evidence="1 2" key="1">
    <citation type="submission" date="2012-10" db="EMBL/GenBank/DDBJ databases">
        <title>Genome sequence of Variovorax paradoxus B4.</title>
        <authorList>
            <person name="Schuldes J."/>
            <person name="Brandt U."/>
            <person name="Hiessl S."/>
            <person name="Wuebbeler J.H."/>
            <person name="Thuermer A."/>
            <person name="Steinbuechel A."/>
            <person name="Daniel R."/>
        </authorList>
    </citation>
    <scope>NUCLEOTIDE SEQUENCE [LARGE SCALE GENOMIC DNA]</scope>
    <source>
        <strain evidence="1 2">B4</strain>
    </source>
</reference>
<gene>
    <name evidence="1" type="ORF">VAPA_1c12660</name>
</gene>
<sequence length="81" mass="8647">MTLNAGAVNAGGLLVLHMYTSHMTGFASQAADGLVLGNTYLGFVCVVPLPAVSIPPLMEDVPRSRPLQKLLAAFRRRPRCP</sequence>
<protein>
    <submittedName>
        <fullName evidence="1">Uncharacterized protein</fullName>
    </submittedName>
</protein>
<dbReference type="KEGG" id="vpd:VAPA_1c12660"/>
<proteinExistence type="predicted"/>
<organism evidence="1 2">
    <name type="scientific">Variovorax paradoxus B4</name>
    <dbReference type="NCBI Taxonomy" id="1246301"/>
    <lineage>
        <taxon>Bacteria</taxon>
        <taxon>Pseudomonadati</taxon>
        <taxon>Pseudomonadota</taxon>
        <taxon>Betaproteobacteria</taxon>
        <taxon>Burkholderiales</taxon>
        <taxon>Comamonadaceae</taxon>
        <taxon>Variovorax</taxon>
    </lineage>
</organism>
<name>T1X7C5_VARPD</name>
<dbReference type="HOGENOM" id="CLU_2572900_0_0_4"/>
<evidence type="ECO:0000313" key="2">
    <source>
        <dbReference type="Proteomes" id="UP000016223"/>
    </source>
</evidence>
<accession>T1X7C5</accession>
<dbReference type="Proteomes" id="UP000016223">
    <property type="component" value="Chromosome 1"/>
</dbReference>
<dbReference type="EMBL" id="CP003911">
    <property type="protein sequence ID" value="AGU48381.1"/>
    <property type="molecule type" value="Genomic_DNA"/>
</dbReference>